<sequence>MLANFSTLFRAAKIKDETTKMRYLYNAANRSTKEFLYDKNINNWVLAVRELQRQEQWIESMDNMNRKYVNENLTTENRFTKNQTSAKYDKYNYKTQQIT</sequence>
<keyword evidence="2" id="KW-1185">Reference proteome</keyword>
<comment type="caution">
    <text evidence="1">The sequence shown here is derived from an EMBL/GenBank/DDBJ whole genome shotgun (WGS) entry which is preliminary data.</text>
</comment>
<proteinExistence type="predicted"/>
<evidence type="ECO:0000313" key="1">
    <source>
        <dbReference type="EMBL" id="PVU91576.1"/>
    </source>
</evidence>
<dbReference type="AlphaFoldDB" id="A0A2T9YGV3"/>
<dbReference type="EMBL" id="MBFR01000193">
    <property type="protein sequence ID" value="PVU91576.1"/>
    <property type="molecule type" value="Genomic_DNA"/>
</dbReference>
<gene>
    <name evidence="1" type="ORF">BB561_004334</name>
</gene>
<organism evidence="1 2">
    <name type="scientific">Smittium simulii</name>
    <dbReference type="NCBI Taxonomy" id="133385"/>
    <lineage>
        <taxon>Eukaryota</taxon>
        <taxon>Fungi</taxon>
        <taxon>Fungi incertae sedis</taxon>
        <taxon>Zoopagomycota</taxon>
        <taxon>Kickxellomycotina</taxon>
        <taxon>Harpellomycetes</taxon>
        <taxon>Harpellales</taxon>
        <taxon>Legeriomycetaceae</taxon>
        <taxon>Smittium</taxon>
    </lineage>
</organism>
<dbReference type="Proteomes" id="UP000245383">
    <property type="component" value="Unassembled WGS sequence"/>
</dbReference>
<protein>
    <submittedName>
        <fullName evidence="1">Uncharacterized protein</fullName>
    </submittedName>
</protein>
<evidence type="ECO:0000313" key="2">
    <source>
        <dbReference type="Proteomes" id="UP000245383"/>
    </source>
</evidence>
<name>A0A2T9YGV3_9FUNG</name>
<reference evidence="1 2" key="1">
    <citation type="journal article" date="2018" name="MBio">
        <title>Comparative Genomics Reveals the Core Gene Toolbox for the Fungus-Insect Symbiosis.</title>
        <authorList>
            <person name="Wang Y."/>
            <person name="Stata M."/>
            <person name="Wang W."/>
            <person name="Stajich J.E."/>
            <person name="White M.M."/>
            <person name="Moncalvo J.M."/>
        </authorList>
    </citation>
    <scope>NUCLEOTIDE SEQUENCE [LARGE SCALE GENOMIC DNA]</scope>
    <source>
        <strain evidence="1 2">SWE-8-4</strain>
    </source>
</reference>
<accession>A0A2T9YGV3</accession>